<reference evidence="4 5" key="1">
    <citation type="submission" date="2019-03" db="EMBL/GenBank/DDBJ databases">
        <title>This is whole genome sequence of Paenibacillus sp MS74 strain.</title>
        <authorList>
            <person name="Trinh H.N."/>
        </authorList>
    </citation>
    <scope>NUCLEOTIDE SEQUENCE [LARGE SCALE GENOMIC DNA]</scope>
    <source>
        <strain evidence="4 5">MS74</strain>
    </source>
</reference>
<evidence type="ECO:0000256" key="1">
    <source>
        <dbReference type="ARBA" id="ARBA00022553"/>
    </source>
</evidence>
<evidence type="ECO:0000256" key="2">
    <source>
        <dbReference type="PROSITE-ProRule" id="PRU00169"/>
    </source>
</evidence>
<name>A0A4R5KAU1_9BACL</name>
<dbReference type="CDD" id="cd00156">
    <property type="entry name" value="REC"/>
    <property type="match status" value="1"/>
</dbReference>
<dbReference type="InterPro" id="IPR050595">
    <property type="entry name" value="Bact_response_regulator"/>
</dbReference>
<feature type="domain" description="Response regulatory" evidence="3">
    <location>
        <begin position="18"/>
        <end position="130"/>
    </location>
</feature>
<dbReference type="SUPFAM" id="SSF52172">
    <property type="entry name" value="CheY-like"/>
    <property type="match status" value="1"/>
</dbReference>
<dbReference type="InterPro" id="IPR001789">
    <property type="entry name" value="Sig_transdc_resp-reg_receiver"/>
</dbReference>
<organism evidence="4 5">
    <name type="scientific">Paenibacillus piri</name>
    <dbReference type="NCBI Taxonomy" id="2547395"/>
    <lineage>
        <taxon>Bacteria</taxon>
        <taxon>Bacillati</taxon>
        <taxon>Bacillota</taxon>
        <taxon>Bacilli</taxon>
        <taxon>Bacillales</taxon>
        <taxon>Paenibacillaceae</taxon>
        <taxon>Paenibacillus</taxon>
    </lineage>
</organism>
<dbReference type="AlphaFoldDB" id="A0A4R5KAU1"/>
<dbReference type="Gene3D" id="3.40.50.2300">
    <property type="match status" value="1"/>
</dbReference>
<dbReference type="GO" id="GO:0000160">
    <property type="term" value="P:phosphorelay signal transduction system"/>
    <property type="evidence" value="ECO:0007669"/>
    <property type="project" value="InterPro"/>
</dbReference>
<keyword evidence="1 2" id="KW-0597">Phosphoprotein</keyword>
<gene>
    <name evidence="4" type="ORF">E1757_33205</name>
</gene>
<dbReference type="PROSITE" id="PS50110">
    <property type="entry name" value="RESPONSE_REGULATORY"/>
    <property type="match status" value="1"/>
</dbReference>
<keyword evidence="5" id="KW-1185">Reference proteome</keyword>
<evidence type="ECO:0000313" key="4">
    <source>
        <dbReference type="EMBL" id="TDF91237.1"/>
    </source>
</evidence>
<accession>A0A4R5KAU1</accession>
<evidence type="ECO:0000313" key="5">
    <source>
        <dbReference type="Proteomes" id="UP000295636"/>
    </source>
</evidence>
<dbReference type="Pfam" id="PF00072">
    <property type="entry name" value="Response_reg"/>
    <property type="match status" value="1"/>
</dbReference>
<dbReference type="Proteomes" id="UP000295636">
    <property type="component" value="Unassembled WGS sequence"/>
</dbReference>
<feature type="modified residue" description="4-aspartylphosphate" evidence="2">
    <location>
        <position position="68"/>
    </location>
</feature>
<dbReference type="EMBL" id="SMRT01000029">
    <property type="protein sequence ID" value="TDF91237.1"/>
    <property type="molecule type" value="Genomic_DNA"/>
</dbReference>
<sequence>MTGMRLLPEGDTEVEMAKVMVAEQYDSIRYLLRTVLTSVGHEVVVEVNNGPDVLSTFHSTLPDIVSLDLRLPSMDGFELMKHIKSTSPNTRIIAYSSGIHAVDVEMAISCGASVAFDKPFDLDDYLKHFQ</sequence>
<dbReference type="InterPro" id="IPR011006">
    <property type="entry name" value="CheY-like_superfamily"/>
</dbReference>
<comment type="caution">
    <text evidence="4">The sequence shown here is derived from an EMBL/GenBank/DDBJ whole genome shotgun (WGS) entry which is preliminary data.</text>
</comment>
<protein>
    <submittedName>
        <fullName evidence="4">Response regulator</fullName>
    </submittedName>
</protein>
<dbReference type="OrthoDB" id="9808843at2"/>
<dbReference type="PANTHER" id="PTHR44591:SF3">
    <property type="entry name" value="RESPONSE REGULATORY DOMAIN-CONTAINING PROTEIN"/>
    <property type="match status" value="1"/>
</dbReference>
<evidence type="ECO:0000259" key="3">
    <source>
        <dbReference type="PROSITE" id="PS50110"/>
    </source>
</evidence>
<dbReference type="SMART" id="SM00448">
    <property type="entry name" value="REC"/>
    <property type="match status" value="1"/>
</dbReference>
<proteinExistence type="predicted"/>
<dbReference type="PANTHER" id="PTHR44591">
    <property type="entry name" value="STRESS RESPONSE REGULATOR PROTEIN 1"/>
    <property type="match status" value="1"/>
</dbReference>